<dbReference type="SUPFAM" id="SSF52402">
    <property type="entry name" value="Adenine nucleotide alpha hydrolases-like"/>
    <property type="match status" value="1"/>
</dbReference>
<dbReference type="Proteomes" id="UP000319010">
    <property type="component" value="Unassembled WGS sequence"/>
</dbReference>
<organism evidence="3 4">
    <name type="scientific">Actinomyces johnsonii</name>
    <dbReference type="NCBI Taxonomy" id="544581"/>
    <lineage>
        <taxon>Bacteria</taxon>
        <taxon>Bacillati</taxon>
        <taxon>Actinomycetota</taxon>
        <taxon>Actinomycetes</taxon>
        <taxon>Actinomycetales</taxon>
        <taxon>Actinomycetaceae</taxon>
        <taxon>Actinomyces</taxon>
    </lineage>
</organism>
<dbReference type="Gene3D" id="3.40.50.620">
    <property type="entry name" value="HUPs"/>
    <property type="match status" value="1"/>
</dbReference>
<dbReference type="EMBL" id="VICB01000031">
    <property type="protein sequence ID" value="TQD41239.1"/>
    <property type="molecule type" value="Genomic_DNA"/>
</dbReference>
<evidence type="ECO:0000313" key="4">
    <source>
        <dbReference type="Proteomes" id="UP000319010"/>
    </source>
</evidence>
<dbReference type="Pfam" id="PF01507">
    <property type="entry name" value="PAPS_reduct"/>
    <property type="match status" value="1"/>
</dbReference>
<gene>
    <name evidence="3" type="ORF">FK256_13995</name>
</gene>
<evidence type="ECO:0000259" key="2">
    <source>
        <dbReference type="Pfam" id="PF01507"/>
    </source>
</evidence>
<comment type="caution">
    <text evidence="3">The sequence shown here is derived from an EMBL/GenBank/DDBJ whole genome shotgun (WGS) entry which is preliminary data.</text>
</comment>
<dbReference type="InterPro" id="IPR014729">
    <property type="entry name" value="Rossmann-like_a/b/a_fold"/>
</dbReference>
<dbReference type="AlphaFoldDB" id="A0A507ZUY6"/>
<feature type="domain" description="Phosphoadenosine phosphosulphate reductase" evidence="2">
    <location>
        <begin position="88"/>
        <end position="258"/>
    </location>
</feature>
<dbReference type="PANTHER" id="PTHR43196:SF2">
    <property type="entry name" value="PHOSPHOADENOSINE PHOSPHOSULFATE REDUCTASE"/>
    <property type="match status" value="1"/>
</dbReference>
<proteinExistence type="predicted"/>
<feature type="compositionally biased region" description="Basic and acidic residues" evidence="1">
    <location>
        <begin position="1"/>
        <end position="12"/>
    </location>
</feature>
<sequence length="311" mass="34428">MRHQVGSERRLGGGDMGPAPAADGSRDRPGRSNSQRSDGGRSVDAVSRSGKIAAPLGSRRGRMVDLGGLVEQAMESIEAWMADHPGAWVALSGGKDSTVVAHLVRRVDPSTPLVFYDSGAEFPQTLRWMERAQEEWGGIVRIPAVPDAVSLFEQEGFLTGRPTGGKQRSSRSLHRVLIEEPEACARRMLGCNWNLLGLRADESPGRSLALARGRGETVRHDRGGEFISGSFSPIWRWRAAHVHTYLTRNRVPVSSLYRDLERLGVGWEHSRVSLMLDGNCLRRGRWALTYRLAPNQARAIEERLPLLRSLR</sequence>
<accession>A0A507ZUY6</accession>
<dbReference type="InterPro" id="IPR050128">
    <property type="entry name" value="Sulfate_adenylyltrnsfr_sub2"/>
</dbReference>
<dbReference type="PANTHER" id="PTHR43196">
    <property type="entry name" value="SULFATE ADENYLYLTRANSFERASE SUBUNIT 2"/>
    <property type="match status" value="1"/>
</dbReference>
<protein>
    <submittedName>
        <fullName evidence="3">Phosphoadenosine phosphosulfate reductase family protein</fullName>
    </submittedName>
</protein>
<evidence type="ECO:0000256" key="1">
    <source>
        <dbReference type="SAM" id="MobiDB-lite"/>
    </source>
</evidence>
<evidence type="ECO:0000313" key="3">
    <source>
        <dbReference type="EMBL" id="TQD41239.1"/>
    </source>
</evidence>
<dbReference type="InterPro" id="IPR002500">
    <property type="entry name" value="PAPS_reduct_dom"/>
</dbReference>
<dbReference type="GO" id="GO:0003824">
    <property type="term" value="F:catalytic activity"/>
    <property type="evidence" value="ECO:0007669"/>
    <property type="project" value="InterPro"/>
</dbReference>
<reference evidence="3 4" key="1">
    <citation type="submission" date="2019-06" db="EMBL/GenBank/DDBJ databases">
        <title>Draft genome sequence of Actinomyces johnsonii CCUG 34287T.</title>
        <authorList>
            <person name="Salva-Serra F."/>
            <person name="Cardew S."/>
            <person name="Moore E."/>
        </authorList>
    </citation>
    <scope>NUCLEOTIDE SEQUENCE [LARGE SCALE GENOMIC DNA]</scope>
    <source>
        <strain evidence="3 4">CCUG 34287</strain>
    </source>
</reference>
<name>A0A507ZUY6_9ACTO</name>
<feature type="region of interest" description="Disordered" evidence="1">
    <location>
        <begin position="1"/>
        <end position="54"/>
    </location>
</feature>